<dbReference type="Pfam" id="PF05686">
    <property type="entry name" value="Glyco_transf_90"/>
    <property type="match status" value="1"/>
</dbReference>
<feature type="domain" description="Glycosyl transferase CAP10" evidence="1">
    <location>
        <begin position="196"/>
        <end position="488"/>
    </location>
</feature>
<dbReference type="AlphaFoldDB" id="R0IMC9"/>
<sequence length="496" mass="57952">MGRTSQSSHHPVEILIREAQEEFQRLIGRQSKTLESAKTEYQRRYAQHPPPGFDKWFSYAKSKGSLLIDDFDMINEGLSRLWRVDTGRLHENIDHASGLEHLALTKCGFRNGQYFTQGHHWIANDFGNLLKEVSQDIPDVDFLLNLLDEPRIIPTPQIIATGDASKPRFFKANHLPIWNHTIGFCVQDPLSQKPYTTYDFKIPLVRDWYREKDVCLHPEFALTHGFFSSPMTAILTNTHLPILSQAVPTSFGDIVYPSTWYADKMDQGDYDDERDPPWDQKAKKLYWAGSTTGSYSWNGSWRHSHRQRFVKLVQTLNSTNYTYLRESKPGHWVSYQAIEDHNSLFDVKFTDVIQCDLVDCKEQNQFFTVGEREAQIQQFHAQFAFDIDGNSFSGRFYTLLQSRSVVLKQSVFREWHDERLVPWVHFIPISLSMDELPEIMRYMTAHDDGKKRAREIAEAGREWHGKVLRKEDFTIYLYRLMLELARVIEHIRPVEG</sequence>
<reference evidence="2 3" key="1">
    <citation type="journal article" date="2012" name="PLoS Pathog.">
        <title>Diverse lifestyles and strategies of plant pathogenesis encoded in the genomes of eighteen Dothideomycetes fungi.</title>
        <authorList>
            <person name="Ohm R.A."/>
            <person name="Feau N."/>
            <person name="Henrissat B."/>
            <person name="Schoch C.L."/>
            <person name="Horwitz B.A."/>
            <person name="Barry K.W."/>
            <person name="Condon B.J."/>
            <person name="Copeland A.C."/>
            <person name="Dhillon B."/>
            <person name="Glaser F."/>
            <person name="Hesse C.N."/>
            <person name="Kosti I."/>
            <person name="LaButti K."/>
            <person name="Lindquist E.A."/>
            <person name="Lucas S."/>
            <person name="Salamov A.A."/>
            <person name="Bradshaw R.E."/>
            <person name="Ciuffetti L."/>
            <person name="Hamelin R.C."/>
            <person name="Kema G.H.J."/>
            <person name="Lawrence C."/>
            <person name="Scott J.A."/>
            <person name="Spatafora J.W."/>
            <person name="Turgeon B.G."/>
            <person name="de Wit P.J.G.M."/>
            <person name="Zhong S."/>
            <person name="Goodwin S.B."/>
            <person name="Grigoriev I.V."/>
        </authorList>
    </citation>
    <scope>NUCLEOTIDE SEQUENCE [LARGE SCALE GENOMIC DNA]</scope>
    <source>
        <strain evidence="3">28A</strain>
    </source>
</reference>
<evidence type="ECO:0000313" key="3">
    <source>
        <dbReference type="Proteomes" id="UP000016935"/>
    </source>
</evidence>
<organism evidence="2 3">
    <name type="scientific">Exserohilum turcicum (strain 28A)</name>
    <name type="common">Northern leaf blight fungus</name>
    <name type="synonym">Setosphaeria turcica</name>
    <dbReference type="NCBI Taxonomy" id="671987"/>
    <lineage>
        <taxon>Eukaryota</taxon>
        <taxon>Fungi</taxon>
        <taxon>Dikarya</taxon>
        <taxon>Ascomycota</taxon>
        <taxon>Pezizomycotina</taxon>
        <taxon>Dothideomycetes</taxon>
        <taxon>Pleosporomycetidae</taxon>
        <taxon>Pleosporales</taxon>
        <taxon>Pleosporineae</taxon>
        <taxon>Pleosporaceae</taxon>
        <taxon>Exserohilum</taxon>
    </lineage>
</organism>
<protein>
    <submittedName>
        <fullName evidence="2">Glycosyltransferase family 90 protein</fullName>
    </submittedName>
</protein>
<evidence type="ECO:0000259" key="1">
    <source>
        <dbReference type="SMART" id="SM00672"/>
    </source>
</evidence>
<proteinExistence type="predicted"/>
<dbReference type="PANTHER" id="PTHR12203:SF61">
    <property type="entry name" value="CAPSULE PROTEIN"/>
    <property type="match status" value="1"/>
</dbReference>
<dbReference type="PANTHER" id="PTHR12203">
    <property type="entry name" value="KDEL LYS-ASP-GLU-LEU CONTAINING - RELATED"/>
    <property type="match status" value="1"/>
</dbReference>
<name>R0IMC9_EXST2</name>
<dbReference type="InterPro" id="IPR051091">
    <property type="entry name" value="O-Glucosyltr/Glycosyltrsf_90"/>
</dbReference>
<evidence type="ECO:0000313" key="2">
    <source>
        <dbReference type="EMBL" id="EOA85966.1"/>
    </source>
</evidence>
<dbReference type="RefSeq" id="XP_008026509.1">
    <property type="nucleotide sequence ID" value="XM_008028318.1"/>
</dbReference>
<dbReference type="HOGENOM" id="CLU_005027_2_2_1"/>
<dbReference type="Proteomes" id="UP000016935">
    <property type="component" value="Unassembled WGS sequence"/>
</dbReference>
<dbReference type="EMBL" id="KB908626">
    <property type="protein sequence ID" value="EOA85966.1"/>
    <property type="molecule type" value="Genomic_DNA"/>
</dbReference>
<keyword evidence="3" id="KW-1185">Reference proteome</keyword>
<keyword evidence="2" id="KW-0808">Transferase</keyword>
<dbReference type="GO" id="GO:0016740">
    <property type="term" value="F:transferase activity"/>
    <property type="evidence" value="ECO:0007669"/>
    <property type="project" value="UniProtKB-KW"/>
</dbReference>
<dbReference type="InterPro" id="IPR006598">
    <property type="entry name" value="CAP10"/>
</dbReference>
<dbReference type="GeneID" id="19397142"/>
<dbReference type="OrthoDB" id="541052at2759"/>
<gene>
    <name evidence="2" type="ORF">SETTUDRAFT_151740</name>
</gene>
<accession>R0IMC9</accession>
<dbReference type="SMART" id="SM00672">
    <property type="entry name" value="CAP10"/>
    <property type="match status" value="1"/>
</dbReference>
<reference evidence="2 3" key="2">
    <citation type="journal article" date="2013" name="PLoS Genet.">
        <title>Comparative genome structure, secondary metabolite, and effector coding capacity across Cochliobolus pathogens.</title>
        <authorList>
            <person name="Condon B.J."/>
            <person name="Leng Y."/>
            <person name="Wu D."/>
            <person name="Bushley K.E."/>
            <person name="Ohm R.A."/>
            <person name="Otillar R."/>
            <person name="Martin J."/>
            <person name="Schackwitz W."/>
            <person name="Grimwood J."/>
            <person name="MohdZainudin N."/>
            <person name="Xue C."/>
            <person name="Wang R."/>
            <person name="Manning V.A."/>
            <person name="Dhillon B."/>
            <person name="Tu Z.J."/>
            <person name="Steffenson B.J."/>
            <person name="Salamov A."/>
            <person name="Sun H."/>
            <person name="Lowry S."/>
            <person name="LaButti K."/>
            <person name="Han J."/>
            <person name="Copeland A."/>
            <person name="Lindquist E."/>
            <person name="Barry K."/>
            <person name="Schmutz J."/>
            <person name="Baker S.E."/>
            <person name="Ciuffetti L.M."/>
            <person name="Grigoriev I.V."/>
            <person name="Zhong S."/>
            <person name="Turgeon B.G."/>
        </authorList>
    </citation>
    <scope>NUCLEOTIDE SEQUENCE [LARGE SCALE GENOMIC DNA]</scope>
    <source>
        <strain evidence="3">28A</strain>
    </source>
</reference>
<dbReference type="eggNOG" id="KOG2458">
    <property type="taxonomic scope" value="Eukaryota"/>
</dbReference>